<dbReference type="SUPFAM" id="SSF50249">
    <property type="entry name" value="Nucleic acid-binding proteins"/>
    <property type="match status" value="1"/>
</dbReference>
<dbReference type="InterPro" id="IPR012340">
    <property type="entry name" value="NA-bd_OB-fold"/>
</dbReference>
<gene>
    <name evidence="1" type="ORF">RM540_12825</name>
</gene>
<dbReference type="EMBL" id="JAVRHT010000033">
    <property type="protein sequence ID" value="MDT0632637.1"/>
    <property type="molecule type" value="Genomic_DNA"/>
</dbReference>
<accession>A0ABU3BTM2</accession>
<evidence type="ECO:0008006" key="3">
    <source>
        <dbReference type="Google" id="ProtNLM"/>
    </source>
</evidence>
<protein>
    <recommendedName>
        <fullName evidence="3">tRNA-binding protein</fullName>
    </recommendedName>
</protein>
<name>A0ABU3BTM2_9BACT</name>
<comment type="caution">
    <text evidence="1">The sequence shown here is derived from an EMBL/GenBank/DDBJ whole genome shotgun (WGS) entry which is preliminary data.</text>
</comment>
<organism evidence="1 2">
    <name type="scientific">Rubrivirga litoralis</name>
    <dbReference type="NCBI Taxonomy" id="3075598"/>
    <lineage>
        <taxon>Bacteria</taxon>
        <taxon>Pseudomonadati</taxon>
        <taxon>Rhodothermota</taxon>
        <taxon>Rhodothermia</taxon>
        <taxon>Rhodothermales</taxon>
        <taxon>Rubricoccaceae</taxon>
        <taxon>Rubrivirga</taxon>
    </lineage>
</organism>
<keyword evidence="2" id="KW-1185">Reference proteome</keyword>
<dbReference type="Gene3D" id="2.40.50.140">
    <property type="entry name" value="Nucleic acid-binding proteins"/>
    <property type="match status" value="1"/>
</dbReference>
<reference evidence="1 2" key="1">
    <citation type="submission" date="2023-09" db="EMBL/GenBank/DDBJ databases">
        <authorList>
            <person name="Rey-Velasco X."/>
        </authorList>
    </citation>
    <scope>NUCLEOTIDE SEQUENCE [LARGE SCALE GENOMIC DNA]</scope>
    <source>
        <strain evidence="1 2">F394</strain>
    </source>
</reference>
<dbReference type="Proteomes" id="UP001267426">
    <property type="component" value="Unassembled WGS sequence"/>
</dbReference>
<sequence length="93" mass="9309">MDFTAVDLRVGTVVEAAAENGALHLVIDLGGVRREAVSHITENYAPADLLGGQVVTVPAPGGAGVVVLAAVSPSDGAVVLRPDRPVADGTQVV</sequence>
<evidence type="ECO:0000313" key="1">
    <source>
        <dbReference type="EMBL" id="MDT0632637.1"/>
    </source>
</evidence>
<evidence type="ECO:0000313" key="2">
    <source>
        <dbReference type="Proteomes" id="UP001267426"/>
    </source>
</evidence>
<dbReference type="RefSeq" id="WP_311664713.1">
    <property type="nucleotide sequence ID" value="NZ_JAVRHT010000033.1"/>
</dbReference>
<proteinExistence type="predicted"/>